<dbReference type="OrthoDB" id="300289at2759"/>
<reference evidence="1 2" key="1">
    <citation type="submission" date="2008-07" db="EMBL/GenBank/DDBJ databases">
        <authorList>
            <person name="El-Sayed N."/>
            <person name="Caler E."/>
            <person name="Inman J."/>
            <person name="Amedeo P."/>
            <person name="Hass B."/>
            <person name="Wortman J."/>
        </authorList>
    </citation>
    <scope>NUCLEOTIDE SEQUENCE [LARGE SCALE GENOMIC DNA]</scope>
    <source>
        <strain evidence="2">ATCC 50983 / TXsc</strain>
    </source>
</reference>
<evidence type="ECO:0000313" key="1">
    <source>
        <dbReference type="EMBL" id="EEQ97688.1"/>
    </source>
</evidence>
<accession>C5M005</accession>
<dbReference type="AlphaFoldDB" id="C5M005"/>
<dbReference type="GeneID" id="9036980"/>
<protein>
    <submittedName>
        <fullName evidence="1">Uncharacterized protein</fullName>
    </submittedName>
</protein>
<name>C5M005_PERM5</name>
<proteinExistence type="predicted"/>
<dbReference type="Proteomes" id="UP000007800">
    <property type="component" value="Unassembled WGS sequence"/>
</dbReference>
<evidence type="ECO:0000313" key="2">
    <source>
        <dbReference type="Proteomes" id="UP000007800"/>
    </source>
</evidence>
<gene>
    <name evidence="1" type="ORF">Pmar_PMAR011246</name>
</gene>
<keyword evidence="2" id="KW-1185">Reference proteome</keyword>
<sequence length="288" mass="31612">MTSPTAGEEEDEPVVSSAAISKVDAILADEDDEEDDVDLLINEAPAVTEGSSEEGVGPRIVDLTVASSTVDAAACCSPEREEGGGGRGGILSGVLNRVQQPVAWMRHRRSEEVPVKENEEINNDPLGFKAFLDLLHEHPTLGRKLVFERVASLKRKWPPSEERGLSRQRASRMLHKFLSSLESGLLASPPLDKAGPDRRHDACEALEKFVVLEMDAPVSADEQEAAREPRRLLFDVDPRDRDADAALDRKLAALNWLSLTRHLEGPKIDEDELDMAVKQLALMVTSIE</sequence>
<dbReference type="RefSeq" id="XP_002764971.1">
    <property type="nucleotide sequence ID" value="XM_002764925.1"/>
</dbReference>
<dbReference type="InParanoid" id="C5M005"/>
<organism evidence="2">
    <name type="scientific">Perkinsus marinus (strain ATCC 50983 / TXsc)</name>
    <dbReference type="NCBI Taxonomy" id="423536"/>
    <lineage>
        <taxon>Eukaryota</taxon>
        <taxon>Sar</taxon>
        <taxon>Alveolata</taxon>
        <taxon>Perkinsozoa</taxon>
        <taxon>Perkinsea</taxon>
        <taxon>Perkinsida</taxon>
        <taxon>Perkinsidae</taxon>
        <taxon>Perkinsus</taxon>
    </lineage>
</organism>
<dbReference type="OMA" id="WPPSEER"/>
<dbReference type="EMBL" id="GG686985">
    <property type="protein sequence ID" value="EEQ97688.1"/>
    <property type="molecule type" value="Genomic_DNA"/>
</dbReference>